<proteinExistence type="predicted"/>
<dbReference type="Proteomes" id="UP001224516">
    <property type="component" value="Unassembled WGS sequence"/>
</dbReference>
<comment type="caution">
    <text evidence="2">The sequence shown here is derived from an EMBL/GenBank/DDBJ whole genome shotgun (WGS) entry which is preliminary data.</text>
</comment>
<gene>
    <name evidence="2" type="ORF">QCL97_010850</name>
</gene>
<evidence type="ECO:0000313" key="2">
    <source>
        <dbReference type="EMBL" id="MEJ8675222.1"/>
    </source>
</evidence>
<dbReference type="RefSeq" id="WP_307913895.1">
    <property type="nucleotide sequence ID" value="NZ_JAVFJF020000019.1"/>
</dbReference>
<sequence>MYFASDSVVFASNQPIDKHAPRHKNAKKPAEAGFFVVAFRELLSSGSGRSGSLSSRSGSGRSGSFGSRSGSFSRGFFLTASGQGYGQQGSNEERLFHFFFTFEDKLNKTSVIARSRRKAARLKIHQ</sequence>
<feature type="region of interest" description="Disordered" evidence="1">
    <location>
        <begin position="45"/>
        <end position="69"/>
    </location>
</feature>
<evidence type="ECO:0000313" key="3">
    <source>
        <dbReference type="Proteomes" id="UP001224516"/>
    </source>
</evidence>
<evidence type="ECO:0000256" key="1">
    <source>
        <dbReference type="SAM" id="MobiDB-lite"/>
    </source>
</evidence>
<dbReference type="EMBL" id="JAVFJF020000019">
    <property type="protein sequence ID" value="MEJ8675222.1"/>
    <property type="molecule type" value="Genomic_DNA"/>
</dbReference>
<organism evidence="2 3">
    <name type="scientific">Chromobacterium amazonense</name>
    <dbReference type="NCBI Taxonomy" id="1382803"/>
    <lineage>
        <taxon>Bacteria</taxon>
        <taxon>Pseudomonadati</taxon>
        <taxon>Pseudomonadota</taxon>
        <taxon>Betaproteobacteria</taxon>
        <taxon>Neisseriales</taxon>
        <taxon>Chromobacteriaceae</taxon>
        <taxon>Chromobacterium</taxon>
    </lineage>
</organism>
<reference evidence="2 3" key="1">
    <citation type="submission" date="2023-12" db="EMBL/GenBank/DDBJ databases">
        <title>Evaluation and characterization of a potential secondary metabolite violacein from indigenous Chromobacterium amazonense SAM215.</title>
        <authorList>
            <person name="Tarafdar M.R."/>
            <person name="Abedin S.M."/>
            <person name="Atiqua A."/>
            <person name="Saha A."/>
            <person name="Khan S.N."/>
        </authorList>
    </citation>
    <scope>NUCLEOTIDE SEQUENCE [LARGE SCALE GENOMIC DNA]</scope>
    <source>
        <strain evidence="2 3">SAM215</strain>
    </source>
</reference>
<name>A0ABU8V238_9NEIS</name>
<keyword evidence="3" id="KW-1185">Reference proteome</keyword>
<protein>
    <submittedName>
        <fullName evidence="2">Uncharacterized protein</fullName>
    </submittedName>
</protein>
<accession>A0ABU8V238</accession>